<feature type="domain" description="Transcription regulator PadR N-terminal" evidence="1">
    <location>
        <begin position="19"/>
        <end position="90"/>
    </location>
</feature>
<proteinExistence type="predicted"/>
<reference evidence="2" key="1">
    <citation type="submission" date="2022-10" db="EMBL/GenBank/DDBJ databases">
        <title>Gaoshiqiia sediminis gen. nov., sp. nov., isolated from coastal sediment.</title>
        <authorList>
            <person name="Yu W.X."/>
            <person name="Mu D.S."/>
            <person name="Du J.Z."/>
            <person name="Liang Y.Q."/>
        </authorList>
    </citation>
    <scope>NUCLEOTIDE SEQUENCE</scope>
    <source>
        <strain evidence="2">A06</strain>
    </source>
</reference>
<dbReference type="InterPro" id="IPR052509">
    <property type="entry name" value="Metal_resp_DNA-bind_regulator"/>
</dbReference>
<evidence type="ECO:0000259" key="1">
    <source>
        <dbReference type="Pfam" id="PF03551"/>
    </source>
</evidence>
<dbReference type="Proteomes" id="UP001163821">
    <property type="component" value="Unassembled WGS sequence"/>
</dbReference>
<dbReference type="EMBL" id="JAPAAF010000004">
    <property type="protein sequence ID" value="MCW0482022.1"/>
    <property type="molecule type" value="Genomic_DNA"/>
</dbReference>
<protein>
    <submittedName>
        <fullName evidence="2">PadR family transcriptional regulator</fullName>
    </submittedName>
</protein>
<dbReference type="InterPro" id="IPR036390">
    <property type="entry name" value="WH_DNA-bd_sf"/>
</dbReference>
<comment type="caution">
    <text evidence="2">The sequence shown here is derived from an EMBL/GenBank/DDBJ whole genome shotgun (WGS) entry which is preliminary data.</text>
</comment>
<dbReference type="Gene3D" id="1.10.10.10">
    <property type="entry name" value="Winged helix-like DNA-binding domain superfamily/Winged helix DNA-binding domain"/>
    <property type="match status" value="1"/>
</dbReference>
<dbReference type="Pfam" id="PF03551">
    <property type="entry name" value="PadR"/>
    <property type="match status" value="1"/>
</dbReference>
<name>A0AA41YBY1_9BACT</name>
<dbReference type="InterPro" id="IPR036388">
    <property type="entry name" value="WH-like_DNA-bd_sf"/>
</dbReference>
<dbReference type="SUPFAM" id="SSF46785">
    <property type="entry name" value="Winged helix' DNA-binding domain"/>
    <property type="match status" value="1"/>
</dbReference>
<gene>
    <name evidence="2" type="ORF">N2K84_04710</name>
</gene>
<keyword evidence="3" id="KW-1185">Reference proteome</keyword>
<dbReference type="AlphaFoldDB" id="A0AA41YBY1"/>
<dbReference type="PANTHER" id="PTHR33169">
    <property type="entry name" value="PADR-FAMILY TRANSCRIPTIONAL REGULATOR"/>
    <property type="match status" value="1"/>
</dbReference>
<sequence length="111" mass="12612">MKIENTKAQMRKGVLEYCILLVLEGKPLYASDIIDELKNSKMIVVEGTLYPLLTRLKNDGLLGYKWEESTQGPPRKYYELTDEGRQFLAELGGSWDELVEAVATIKTRKSA</sequence>
<accession>A0AA41YBY1</accession>
<evidence type="ECO:0000313" key="3">
    <source>
        <dbReference type="Proteomes" id="UP001163821"/>
    </source>
</evidence>
<dbReference type="RefSeq" id="WP_282590627.1">
    <property type="nucleotide sequence ID" value="NZ_JAPAAF010000004.1"/>
</dbReference>
<dbReference type="InterPro" id="IPR005149">
    <property type="entry name" value="Tscrpt_reg_PadR_N"/>
</dbReference>
<organism evidence="2 3">
    <name type="scientific">Gaoshiqia sediminis</name>
    <dbReference type="NCBI Taxonomy" id="2986998"/>
    <lineage>
        <taxon>Bacteria</taxon>
        <taxon>Pseudomonadati</taxon>
        <taxon>Bacteroidota</taxon>
        <taxon>Bacteroidia</taxon>
        <taxon>Marinilabiliales</taxon>
        <taxon>Prolixibacteraceae</taxon>
        <taxon>Gaoshiqia</taxon>
    </lineage>
</organism>
<evidence type="ECO:0000313" key="2">
    <source>
        <dbReference type="EMBL" id="MCW0482022.1"/>
    </source>
</evidence>
<dbReference type="PANTHER" id="PTHR33169:SF14">
    <property type="entry name" value="TRANSCRIPTIONAL REGULATOR RV3488"/>
    <property type="match status" value="1"/>
</dbReference>